<geneLocation type="mitochondrion" evidence="2"/>
<dbReference type="EMBL" id="KY541839">
    <property type="protein sequence ID" value="ARW69927.1"/>
    <property type="molecule type" value="Genomic_DNA"/>
</dbReference>
<proteinExistence type="predicted"/>
<gene>
    <name evidence="2" type="primary">ATP8</name>
</gene>
<keyword evidence="1" id="KW-0812">Transmembrane</keyword>
<keyword evidence="1" id="KW-1133">Transmembrane helix</keyword>
<keyword evidence="2" id="KW-0496">Mitochondrion</keyword>
<dbReference type="GeneID" id="33362601"/>
<keyword evidence="1" id="KW-0472">Membrane</keyword>
<name>A0A343DQM4_9EUCA</name>
<dbReference type="AlphaFoldDB" id="A0A343DQM4"/>
<protein>
    <submittedName>
        <fullName evidence="2">ATP synthase subunit 8</fullName>
    </submittedName>
</protein>
<evidence type="ECO:0000256" key="1">
    <source>
        <dbReference type="SAM" id="Phobius"/>
    </source>
</evidence>
<evidence type="ECO:0000313" key="2">
    <source>
        <dbReference type="EMBL" id="ARW69927.1"/>
    </source>
</evidence>
<reference evidence="2" key="2">
    <citation type="submission" date="2017-01" db="EMBL/GenBank/DDBJ databases">
        <authorList>
            <person name="Mah S.A."/>
            <person name="Swanson W.J."/>
            <person name="Moy G.W."/>
            <person name="Vacquier V.D."/>
        </authorList>
    </citation>
    <scope>NUCLEOTIDE SEQUENCE</scope>
</reference>
<dbReference type="CTD" id="4509"/>
<dbReference type="RefSeq" id="YP_009400029.1">
    <property type="nucleotide sequence ID" value="NC_035300.1"/>
</dbReference>
<reference evidence="2" key="1">
    <citation type="journal article" date="2017" name="Mitochondrial DNA Part B Resour">
        <title>Assembly of the mitochondrial genome of the hydrothermal vent crab Segonzacia mesatlantica and detection of potential pseudogenes.</title>
        <authorList>
            <person name="Aznar-Cormano L."/>
            <person name="Hourdez S."/>
            <person name="Samadi S."/>
        </authorList>
    </citation>
    <scope>NUCLEOTIDE SEQUENCE</scope>
</reference>
<sequence length="52" mass="6167">MPQMAPLLWLYLYIFFLLSLMLFLLLNYFIKPFEKMSLPSPSAPTIQTPWSL</sequence>
<accession>A0A343DQM4</accession>
<organism evidence="2">
    <name type="scientific">Segonzacia mesatlantica</name>
    <dbReference type="NCBI Taxonomy" id="352471"/>
    <lineage>
        <taxon>Eukaryota</taxon>
        <taxon>Metazoa</taxon>
        <taxon>Ecdysozoa</taxon>
        <taxon>Arthropoda</taxon>
        <taxon>Crustacea</taxon>
        <taxon>Multicrustacea</taxon>
        <taxon>Malacostraca</taxon>
        <taxon>Eumalacostraca</taxon>
        <taxon>Eucarida</taxon>
        <taxon>Decapoda</taxon>
        <taxon>Pleocyemata</taxon>
        <taxon>Brachyura</taxon>
        <taxon>Eubrachyura</taxon>
        <taxon>Bythograeoidea</taxon>
        <taxon>Bythograeidae</taxon>
        <taxon>Segonzacia</taxon>
    </lineage>
</organism>
<feature type="transmembrane region" description="Helical" evidence="1">
    <location>
        <begin position="6"/>
        <end position="30"/>
    </location>
</feature>